<dbReference type="EMBL" id="WHNX01000053">
    <property type="protein sequence ID" value="MPW27268.1"/>
    <property type="molecule type" value="Genomic_DNA"/>
</dbReference>
<dbReference type="InterPro" id="IPR011437">
    <property type="entry name" value="DUF1540"/>
</dbReference>
<gene>
    <name evidence="2" type="ORF">GC105_15990</name>
</gene>
<dbReference type="Proteomes" id="UP000440004">
    <property type="component" value="Unassembled WGS sequence"/>
</dbReference>
<protein>
    <submittedName>
        <fullName evidence="2">DUF1540 domain-containing protein</fullName>
    </submittedName>
</protein>
<dbReference type="Pfam" id="PF07561">
    <property type="entry name" value="DUF1540"/>
    <property type="match status" value="1"/>
</dbReference>
<comment type="caution">
    <text evidence="2">The sequence shown here is derived from an EMBL/GenBank/DDBJ whole genome shotgun (WGS) entry which is preliminary data.</text>
</comment>
<dbReference type="RefSeq" id="WP_152806835.1">
    <property type="nucleotide sequence ID" value="NZ_WHNX01000053.1"/>
</dbReference>
<evidence type="ECO:0000313" key="3">
    <source>
        <dbReference type="Proteomes" id="UP000440004"/>
    </source>
</evidence>
<evidence type="ECO:0000313" key="2">
    <source>
        <dbReference type="EMBL" id="MPW27268.1"/>
    </source>
</evidence>
<organism evidence="2 3">
    <name type="scientific">Alkalibaculum sporogenes</name>
    <dbReference type="NCBI Taxonomy" id="2655001"/>
    <lineage>
        <taxon>Bacteria</taxon>
        <taxon>Bacillati</taxon>
        <taxon>Bacillota</taxon>
        <taxon>Clostridia</taxon>
        <taxon>Eubacteriales</taxon>
        <taxon>Eubacteriaceae</taxon>
        <taxon>Alkalibaculum</taxon>
    </lineage>
</organism>
<accession>A0A6A7KCM3</accession>
<sequence>MKINSNIGCTVDECKYHAKQENYCSLEQIQVVKNSSKATNETETDCHSFESEMN</sequence>
<keyword evidence="3" id="KW-1185">Reference proteome</keyword>
<evidence type="ECO:0000259" key="1">
    <source>
        <dbReference type="Pfam" id="PF07561"/>
    </source>
</evidence>
<dbReference type="AlphaFoldDB" id="A0A6A7KCM3"/>
<feature type="domain" description="DUF1540" evidence="1">
    <location>
        <begin position="7"/>
        <end position="49"/>
    </location>
</feature>
<reference evidence="2 3" key="1">
    <citation type="submission" date="2019-10" db="EMBL/GenBank/DDBJ databases">
        <title>Alkalibaculum tamaniensis sp.nov., a new alkaliphilic acetogen, isolated on methoxylated aromatics from a mud volcano.</title>
        <authorList>
            <person name="Khomyakova M.A."/>
            <person name="Merkel A.Y."/>
            <person name="Bonch-Osmolovskaya E.A."/>
            <person name="Slobodkin A.I."/>
        </authorList>
    </citation>
    <scope>NUCLEOTIDE SEQUENCE [LARGE SCALE GENOMIC DNA]</scope>
    <source>
        <strain evidence="2 3">M08DMB</strain>
    </source>
</reference>
<proteinExistence type="predicted"/>
<name>A0A6A7KCM3_9FIRM</name>